<dbReference type="GO" id="GO:0005886">
    <property type="term" value="C:plasma membrane"/>
    <property type="evidence" value="ECO:0007669"/>
    <property type="project" value="UniProtKB-SubCell"/>
</dbReference>
<feature type="transmembrane region" description="Helical" evidence="8">
    <location>
        <begin position="505"/>
        <end position="525"/>
    </location>
</feature>
<accession>A0A369NZ12</accession>
<proteinExistence type="inferred from homology"/>
<dbReference type="Pfam" id="PF03062">
    <property type="entry name" value="MBOAT"/>
    <property type="match status" value="1"/>
</dbReference>
<evidence type="ECO:0000313" key="9">
    <source>
        <dbReference type="EMBL" id="RDC42591.1"/>
    </source>
</evidence>
<feature type="transmembrane region" description="Helical" evidence="8">
    <location>
        <begin position="97"/>
        <end position="118"/>
    </location>
</feature>
<feature type="transmembrane region" description="Helical" evidence="8">
    <location>
        <begin position="31"/>
        <end position="53"/>
    </location>
</feature>
<dbReference type="RefSeq" id="WP_114549504.1">
    <property type="nucleotide sequence ID" value="NZ_PPUT01000027.1"/>
</dbReference>
<evidence type="ECO:0000256" key="6">
    <source>
        <dbReference type="ARBA" id="ARBA00023136"/>
    </source>
</evidence>
<comment type="similarity">
    <text evidence="2 7">Belongs to the membrane-bound acyltransferase family.</text>
</comment>
<dbReference type="PANTHER" id="PTHR13285:SF18">
    <property type="entry name" value="PROTEIN-CYSTEINE N-PALMITOYLTRANSFERASE RASP"/>
    <property type="match status" value="1"/>
</dbReference>
<keyword evidence="7" id="KW-0012">Acyltransferase</keyword>
<dbReference type="GO" id="GO:0042121">
    <property type="term" value="P:alginic acid biosynthetic process"/>
    <property type="evidence" value="ECO:0007669"/>
    <property type="project" value="InterPro"/>
</dbReference>
<dbReference type="GO" id="GO:0016746">
    <property type="term" value="F:acyltransferase activity"/>
    <property type="evidence" value="ECO:0007669"/>
    <property type="project" value="UniProtKB-KW"/>
</dbReference>
<comment type="caution">
    <text evidence="9">The sequence shown here is derived from an EMBL/GenBank/DDBJ whole genome shotgun (WGS) entry which is preliminary data.</text>
</comment>
<keyword evidence="5 8" id="KW-1133">Transmembrane helix</keyword>
<dbReference type="PANTHER" id="PTHR13285">
    <property type="entry name" value="ACYLTRANSFERASE"/>
    <property type="match status" value="1"/>
</dbReference>
<dbReference type="AlphaFoldDB" id="A0A369NZ12"/>
<evidence type="ECO:0000256" key="5">
    <source>
        <dbReference type="ARBA" id="ARBA00022989"/>
    </source>
</evidence>
<keyword evidence="7" id="KW-0808">Transferase</keyword>
<dbReference type="PIRSF" id="PIRSF016636">
    <property type="entry name" value="AlgI_DltB"/>
    <property type="match status" value="1"/>
</dbReference>
<dbReference type="InterPro" id="IPR051085">
    <property type="entry name" value="MB_O-acyltransferase"/>
</dbReference>
<feature type="transmembrane region" description="Helical" evidence="8">
    <location>
        <begin position="468"/>
        <end position="484"/>
    </location>
</feature>
<dbReference type="InterPro" id="IPR024194">
    <property type="entry name" value="Ac/AlaTfrase_AlgI/DltB"/>
</dbReference>
<reference evidence="9 10" key="1">
    <citation type="journal article" date="2018" name="Elife">
        <title>Discovery and characterization of a prevalent human gut bacterial enzyme sufficient for the inactivation of a family of plant toxins.</title>
        <authorList>
            <person name="Koppel N."/>
            <person name="Bisanz J.E."/>
            <person name="Pandelia M.E."/>
            <person name="Turnbaugh P.J."/>
            <person name="Balskus E.P."/>
        </authorList>
    </citation>
    <scope>NUCLEOTIDE SEQUENCE [LARGE SCALE GENOMIC DNA]</scope>
    <source>
        <strain evidence="9 10">OB21 GAM 11</strain>
    </source>
</reference>
<feature type="transmembrane region" description="Helical" evidence="8">
    <location>
        <begin position="138"/>
        <end position="159"/>
    </location>
</feature>
<feature type="transmembrane region" description="Helical" evidence="8">
    <location>
        <begin position="405"/>
        <end position="424"/>
    </location>
</feature>
<dbReference type="Proteomes" id="UP000253805">
    <property type="component" value="Unassembled WGS sequence"/>
</dbReference>
<feature type="transmembrane region" description="Helical" evidence="8">
    <location>
        <begin position="6"/>
        <end position="24"/>
    </location>
</feature>
<evidence type="ECO:0000256" key="2">
    <source>
        <dbReference type="ARBA" id="ARBA00010323"/>
    </source>
</evidence>
<evidence type="ECO:0000256" key="8">
    <source>
        <dbReference type="SAM" id="Phobius"/>
    </source>
</evidence>
<evidence type="ECO:0000256" key="1">
    <source>
        <dbReference type="ARBA" id="ARBA00004651"/>
    </source>
</evidence>
<dbReference type="EMBL" id="PPUT01000027">
    <property type="protein sequence ID" value="RDC42591.1"/>
    <property type="molecule type" value="Genomic_DNA"/>
</dbReference>
<sequence length="534" mass="58991">MTSYFSFIFLAAFLPVVVVLYAVAPRRTRWVVLLIASYVFFFWLSRTLILALWVSTLSIYLTGLGLGALIRQRDAAVKAVKSGKREIRARYARKMKLVLAAGLVVNFGLLAAFKYLAFFGSIIDGACAAVGIPLNLELPVWAAPIGISFYTLMAGSYLIDVFRGTVAPDRNLGRVALFLGYFPQIMEGPICRYGQTADALMAGEPVTRPNLYAGSLRMLWGLAKKMIVADRLNAFVKPVFADYTSYDGTVIAVAAVLYTLQLYCDFSGTMDVALGMSRIFGISLPENFRQPFFSRTASGFWQRWHITLGTWLRDYIYYPVSLSKPMKKLTSKARKRFGNRYGPLLASSAALLCVWLGNGLWHGAGSQYIFFGMYYFVLIVAGSLIDPTAARLAERLHISRESVGYRAFQIARTLVIIVVGELFFRAEGLDAGLAMCGAMFTDFVPATLTDGTLLGIVSSGISMDMHDFGVVIAFTALLLVVDILRERGIAICDTVGTWKIPARWAVWYALFLAVIIFGAYGTAYAPVDPMYAQF</sequence>
<evidence type="ECO:0000313" key="10">
    <source>
        <dbReference type="Proteomes" id="UP000253805"/>
    </source>
</evidence>
<dbReference type="PIRSF" id="PIRSF500217">
    <property type="entry name" value="AlgI"/>
    <property type="match status" value="1"/>
</dbReference>
<keyword evidence="3 7" id="KW-1003">Cell membrane</keyword>
<protein>
    <submittedName>
        <fullName evidence="9">MBOAT family protein</fullName>
    </submittedName>
</protein>
<keyword evidence="4 8" id="KW-0812">Transmembrane</keyword>
<gene>
    <name evidence="9" type="ORF">C1850_09485</name>
</gene>
<feature type="transmembrane region" description="Helical" evidence="8">
    <location>
        <begin position="367"/>
        <end position="385"/>
    </location>
</feature>
<comment type="subcellular location">
    <subcellularLocation>
        <location evidence="1">Cell membrane</location>
        <topology evidence="1">Multi-pass membrane protein</topology>
    </subcellularLocation>
</comment>
<evidence type="ECO:0000256" key="7">
    <source>
        <dbReference type="PIRNR" id="PIRNR016636"/>
    </source>
</evidence>
<organism evidence="9 10">
    <name type="scientific">Adlercreutzia equolifaciens subsp. celatus</name>
    <dbReference type="NCBI Taxonomy" id="394340"/>
    <lineage>
        <taxon>Bacteria</taxon>
        <taxon>Bacillati</taxon>
        <taxon>Actinomycetota</taxon>
        <taxon>Coriobacteriia</taxon>
        <taxon>Eggerthellales</taxon>
        <taxon>Eggerthellaceae</taxon>
        <taxon>Adlercreutzia</taxon>
    </lineage>
</organism>
<dbReference type="InterPro" id="IPR004299">
    <property type="entry name" value="MBOAT_fam"/>
</dbReference>
<feature type="transmembrane region" description="Helical" evidence="8">
    <location>
        <begin position="59"/>
        <end position="76"/>
    </location>
</feature>
<evidence type="ECO:0000256" key="4">
    <source>
        <dbReference type="ARBA" id="ARBA00022692"/>
    </source>
</evidence>
<name>A0A369NZ12_9ACTN</name>
<evidence type="ECO:0000256" key="3">
    <source>
        <dbReference type="ARBA" id="ARBA00022475"/>
    </source>
</evidence>
<feature type="transmembrane region" description="Helical" evidence="8">
    <location>
        <begin position="341"/>
        <end position="361"/>
    </location>
</feature>
<keyword evidence="6 7" id="KW-0472">Membrane</keyword>
<dbReference type="InterPro" id="IPR028362">
    <property type="entry name" value="AlgI"/>
</dbReference>